<keyword evidence="3" id="KW-1185">Reference proteome</keyword>
<evidence type="ECO:0000313" key="2">
    <source>
        <dbReference type="EMBL" id="QJW93441.1"/>
    </source>
</evidence>
<sequence length="423" mass="47299">MSDEPALLGAIVAHPDEDAPRLAYADWLDEFHPAPVAGMNPRAELIRTQIELARRCDYDTSTSTTALRDRAERLLHEHSREWTADFRAAVPHPELQPEFRRGFPEHVRIPARWFLDCGEAIRRTLPVLASVSLYRLNGWGQRIAQLPHLRGLRELRVPCWIHESDAVALANSQHLGGLERLTLWTGNWFGSSTYRALGASTAWPRLARVELVWVGINYRGEYANEAAGRPLAVGVNPRDRTFPFAANFDHTFFVGRLPDGRQTFAAYPWCGVTSIPALLFDAAGTPLEQREVPIPAADVLRERGRREAYEAFSARMDATYRRYGELVRTHLSAEPADIRVREFAIDQDGAFRCGVGLMCTHAEDTVYDQDDPDENPDEAPNGEVFGAGGVVEPWLGDHGMFTFTPGDGADTWIMNGRGRIAST</sequence>
<gene>
    <name evidence="2" type="ORF">FTUN_0947</name>
</gene>
<dbReference type="RefSeq" id="WP_171469625.1">
    <property type="nucleotide sequence ID" value="NZ_CP053452.2"/>
</dbReference>
<accession>A0A6M5YJF4</accession>
<proteinExistence type="predicted"/>
<protein>
    <submittedName>
        <fullName evidence="2">Uncharacterized protein</fullName>
    </submittedName>
</protein>
<dbReference type="Proteomes" id="UP000503447">
    <property type="component" value="Chromosome"/>
</dbReference>
<evidence type="ECO:0000313" key="3">
    <source>
        <dbReference type="Proteomes" id="UP000503447"/>
    </source>
</evidence>
<dbReference type="InterPro" id="IPR014338">
    <property type="entry name" value="CHP02996_rpt-companion-dom"/>
</dbReference>
<dbReference type="AlphaFoldDB" id="A0A6M5YJF4"/>
<name>A0A6M5YJF4_9BACT</name>
<reference evidence="3" key="1">
    <citation type="submission" date="2020-05" db="EMBL/GenBank/DDBJ databases">
        <title>Frigoriglobus tundricola gen. nov., sp. nov., a psychrotolerant cellulolytic planctomycete of the family Gemmataceae with two divergent copies of 16S rRNA gene.</title>
        <authorList>
            <person name="Kulichevskaya I.S."/>
            <person name="Ivanova A.A."/>
            <person name="Naumoff D.G."/>
            <person name="Beletsky A.V."/>
            <person name="Rijpstra W.I.C."/>
            <person name="Sinninghe Damste J.S."/>
            <person name="Mardanov A.V."/>
            <person name="Ravin N.V."/>
            <person name="Dedysh S.N."/>
        </authorList>
    </citation>
    <scope>NUCLEOTIDE SEQUENCE [LARGE SCALE GENOMIC DNA]</scope>
    <source>
        <strain evidence="3">PL17</strain>
    </source>
</reference>
<feature type="compositionally biased region" description="Acidic residues" evidence="1">
    <location>
        <begin position="366"/>
        <end position="377"/>
    </location>
</feature>
<evidence type="ECO:0000256" key="1">
    <source>
        <dbReference type="SAM" id="MobiDB-lite"/>
    </source>
</evidence>
<dbReference type="KEGG" id="ftj:FTUN_0947"/>
<organism evidence="2 3">
    <name type="scientific">Frigoriglobus tundricola</name>
    <dbReference type="NCBI Taxonomy" id="2774151"/>
    <lineage>
        <taxon>Bacteria</taxon>
        <taxon>Pseudomonadati</taxon>
        <taxon>Planctomycetota</taxon>
        <taxon>Planctomycetia</taxon>
        <taxon>Gemmatales</taxon>
        <taxon>Gemmataceae</taxon>
        <taxon>Frigoriglobus</taxon>
    </lineage>
</organism>
<feature type="region of interest" description="Disordered" evidence="1">
    <location>
        <begin position="366"/>
        <end position="386"/>
    </location>
</feature>
<dbReference type="NCBIfam" id="TIGR02996">
    <property type="entry name" value="rpt_mate_G_obs"/>
    <property type="match status" value="1"/>
</dbReference>
<dbReference type="EMBL" id="CP053452">
    <property type="protein sequence ID" value="QJW93441.1"/>
    <property type="molecule type" value="Genomic_DNA"/>
</dbReference>